<evidence type="ECO:0000256" key="1">
    <source>
        <dbReference type="ARBA" id="ARBA00006484"/>
    </source>
</evidence>
<dbReference type="PANTHER" id="PTHR42760:SF133">
    <property type="entry name" value="3-OXOACYL-[ACYL-CARRIER-PROTEIN] REDUCTASE"/>
    <property type="match status" value="1"/>
</dbReference>
<dbReference type="PRINTS" id="PR00080">
    <property type="entry name" value="SDRFAMILY"/>
</dbReference>
<evidence type="ECO:0000313" key="3">
    <source>
        <dbReference type="EMBL" id="GAA4649758.1"/>
    </source>
</evidence>
<dbReference type="RefSeq" id="WP_345195751.1">
    <property type="nucleotide sequence ID" value="NZ_BAABFL010000296.1"/>
</dbReference>
<reference evidence="4" key="1">
    <citation type="journal article" date="2019" name="Int. J. Syst. Evol. Microbiol.">
        <title>The Global Catalogue of Microorganisms (GCM) 10K type strain sequencing project: providing services to taxonomists for standard genome sequencing and annotation.</title>
        <authorList>
            <consortium name="The Broad Institute Genomics Platform"/>
            <consortium name="The Broad Institute Genome Sequencing Center for Infectious Disease"/>
            <person name="Wu L."/>
            <person name="Ma J."/>
        </authorList>
    </citation>
    <scope>NUCLEOTIDE SEQUENCE [LARGE SCALE GENOMIC DNA]</scope>
    <source>
        <strain evidence="4">JCM 17805</strain>
    </source>
</reference>
<dbReference type="InterPro" id="IPR002347">
    <property type="entry name" value="SDR_fam"/>
</dbReference>
<sequence>MTDSVQPVHVSQSQGVALIVGGSSGMGLATARQLMQRGIPTIILGNSRDKLSAARDALMPYGQVETLQANLYEPGDVSTVIDTLKSEKRHIRYLVNAAGYFKPTAFLAHTMEDYDAYMELNRATFFITQTVVQNMVVHDGGAIVHISSMWAKQAIKATPSSAYSMAKAGLHALTQHMAMELAEHNIRVNAVAPAVVKTPIYNAFIDPSAMDETLATFDAFHPIGRIGTPDDVANTINFLLGDEASWVTGVIWNVDGGVMAGRN</sequence>
<dbReference type="Gene3D" id="3.40.50.720">
    <property type="entry name" value="NAD(P)-binding Rossmann-like Domain"/>
    <property type="match status" value="1"/>
</dbReference>
<dbReference type="Proteomes" id="UP001500604">
    <property type="component" value="Unassembled WGS sequence"/>
</dbReference>
<evidence type="ECO:0000256" key="2">
    <source>
        <dbReference type="ARBA" id="ARBA00023002"/>
    </source>
</evidence>
<name>A0ABP8V0K5_9GAMM</name>
<organism evidence="3 4">
    <name type="scientific">Kistimonas scapharcae</name>
    <dbReference type="NCBI Taxonomy" id="1036133"/>
    <lineage>
        <taxon>Bacteria</taxon>
        <taxon>Pseudomonadati</taxon>
        <taxon>Pseudomonadota</taxon>
        <taxon>Gammaproteobacteria</taxon>
        <taxon>Oceanospirillales</taxon>
        <taxon>Endozoicomonadaceae</taxon>
        <taxon>Kistimonas</taxon>
    </lineage>
</organism>
<dbReference type="EMBL" id="BAABFL010000296">
    <property type="protein sequence ID" value="GAA4649758.1"/>
    <property type="molecule type" value="Genomic_DNA"/>
</dbReference>
<dbReference type="Pfam" id="PF13561">
    <property type="entry name" value="adh_short_C2"/>
    <property type="match status" value="1"/>
</dbReference>
<comment type="caution">
    <text evidence="3">The sequence shown here is derived from an EMBL/GenBank/DDBJ whole genome shotgun (WGS) entry which is preliminary data.</text>
</comment>
<dbReference type="PRINTS" id="PR00081">
    <property type="entry name" value="GDHRDH"/>
</dbReference>
<dbReference type="PANTHER" id="PTHR42760">
    <property type="entry name" value="SHORT-CHAIN DEHYDROGENASES/REDUCTASES FAMILY MEMBER"/>
    <property type="match status" value="1"/>
</dbReference>
<gene>
    <name evidence="3" type="ORF">GCM10023116_20390</name>
</gene>
<protein>
    <submittedName>
        <fullName evidence="3">SDR family oxidoreductase</fullName>
    </submittedName>
</protein>
<proteinExistence type="inferred from homology"/>
<dbReference type="CDD" id="cd05233">
    <property type="entry name" value="SDR_c"/>
    <property type="match status" value="1"/>
</dbReference>
<dbReference type="SUPFAM" id="SSF51735">
    <property type="entry name" value="NAD(P)-binding Rossmann-fold domains"/>
    <property type="match status" value="1"/>
</dbReference>
<dbReference type="InterPro" id="IPR036291">
    <property type="entry name" value="NAD(P)-bd_dom_sf"/>
</dbReference>
<evidence type="ECO:0000313" key="4">
    <source>
        <dbReference type="Proteomes" id="UP001500604"/>
    </source>
</evidence>
<keyword evidence="4" id="KW-1185">Reference proteome</keyword>
<accession>A0ABP8V0K5</accession>
<keyword evidence="2" id="KW-0560">Oxidoreductase</keyword>
<comment type="similarity">
    <text evidence="1">Belongs to the short-chain dehydrogenases/reductases (SDR) family.</text>
</comment>